<organism evidence="1 2">
    <name type="scientific">Arachnia rubra</name>
    <dbReference type="NCBI Taxonomy" id="1547448"/>
    <lineage>
        <taxon>Bacteria</taxon>
        <taxon>Bacillati</taxon>
        <taxon>Actinomycetota</taxon>
        <taxon>Actinomycetes</taxon>
        <taxon>Propionibacteriales</taxon>
        <taxon>Propionibacteriaceae</taxon>
        <taxon>Arachnia</taxon>
    </lineage>
</organism>
<proteinExistence type="predicted"/>
<gene>
    <name evidence="1" type="ORF">J5A65_11995</name>
</gene>
<keyword evidence="2" id="KW-1185">Reference proteome</keyword>
<accession>A0ABX7Y392</accession>
<evidence type="ECO:0000313" key="2">
    <source>
        <dbReference type="Proteomes" id="UP000678513"/>
    </source>
</evidence>
<dbReference type="RefSeq" id="WP_212322273.1">
    <property type="nucleotide sequence ID" value="NZ_AP024463.1"/>
</dbReference>
<dbReference type="InterPro" id="IPR029033">
    <property type="entry name" value="His_PPase_superfam"/>
</dbReference>
<dbReference type="Pfam" id="PF00300">
    <property type="entry name" value="His_Phos_1"/>
    <property type="match status" value="1"/>
</dbReference>
<dbReference type="PANTHER" id="PTHR48100">
    <property type="entry name" value="BROAD-SPECIFICITY PHOSPHATASE YOR283W-RELATED"/>
    <property type="match status" value="1"/>
</dbReference>
<evidence type="ECO:0000313" key="1">
    <source>
        <dbReference type="EMBL" id="QUC07640.1"/>
    </source>
</evidence>
<dbReference type="PANTHER" id="PTHR48100:SF1">
    <property type="entry name" value="HISTIDINE PHOSPHATASE FAMILY PROTEIN-RELATED"/>
    <property type="match status" value="1"/>
</dbReference>
<dbReference type="InterPro" id="IPR050275">
    <property type="entry name" value="PGM_Phosphatase"/>
</dbReference>
<dbReference type="CDD" id="cd07067">
    <property type="entry name" value="HP_PGM_like"/>
    <property type="match status" value="1"/>
</dbReference>
<dbReference type="SUPFAM" id="SSF53254">
    <property type="entry name" value="Phosphoglycerate mutase-like"/>
    <property type="match status" value="1"/>
</dbReference>
<reference evidence="1 2" key="1">
    <citation type="submission" date="2021-03" db="EMBL/GenBank/DDBJ databases">
        <title>Human Oral Microbial Genomes.</title>
        <authorList>
            <person name="Johnston C.D."/>
            <person name="Chen T."/>
            <person name="Dewhirst F.E."/>
        </authorList>
    </citation>
    <scope>NUCLEOTIDE SEQUENCE [LARGE SCALE GENOMIC DNA]</scope>
    <source>
        <strain evidence="1 2">DSMZ 100122</strain>
    </source>
</reference>
<dbReference type="Gene3D" id="3.40.50.1240">
    <property type="entry name" value="Phosphoglycerate mutase-like"/>
    <property type="match status" value="1"/>
</dbReference>
<dbReference type="EMBL" id="CP072384">
    <property type="protein sequence ID" value="QUC07640.1"/>
    <property type="molecule type" value="Genomic_DNA"/>
</dbReference>
<protein>
    <submittedName>
        <fullName evidence="1">Histidine phosphatase family protein</fullName>
    </submittedName>
</protein>
<dbReference type="Proteomes" id="UP000678513">
    <property type="component" value="Chromosome"/>
</dbReference>
<dbReference type="SMART" id="SM00855">
    <property type="entry name" value="PGAM"/>
    <property type="match status" value="1"/>
</dbReference>
<sequence>MQTGSRVVLCRHGVTDFTASGRWDGRGGADPALNAEGQAQARDLAARVGAFLGDAPEVRVISSSLRRAKETAAPVAELFGTGVTPRRVWDELSFGEWDGRTGEELRRDHPDETYRFWSDETFRISGGESHVDLHSRVRPAFERLLGLNGTTVVVTHWGPIMSCISLVLGIDLLPARRLSLPPTSMTSFKATQDGPQVEFVNDLGTRGHH</sequence>
<dbReference type="InterPro" id="IPR013078">
    <property type="entry name" value="His_Pase_superF_clade-1"/>
</dbReference>
<name>A0ABX7Y392_9ACTN</name>